<accession>Q487V4</accession>
<dbReference type="KEGG" id="cps:CPS_0912"/>
<evidence type="ECO:0000313" key="3">
    <source>
        <dbReference type="Proteomes" id="UP000000547"/>
    </source>
</evidence>
<sequence length="236" mass="26764">MVSHPFLLRSALLPYCVYISSLFFISLASWSVEACPKENTTCVQVQVKNVKNKPLQNMVVYIEPLMDQVLPQQSKTVEISQHSKSFIPYISVSQSTSTVNFVNQDDITHHIYSADSENKFSFKIRAGKTDSTAQFNHAAEIAMGCNIHDWMSGYLLVVDTPYFAKTDEQGVASFTLNELGKYRVVVWHPQMQAENNRMIIEKDLSAGDIITLTLQKDMDDIPVQKSDDDFDFLSDY</sequence>
<feature type="transmembrane region" description="Helical" evidence="1">
    <location>
        <begin position="12"/>
        <end position="32"/>
    </location>
</feature>
<gene>
    <name evidence="2" type="ordered locus">CPS_0912</name>
</gene>
<reference evidence="2" key="1">
    <citation type="journal article" date="2005" name="Proc. Natl. Acad. Sci. U.S.A.">
        <title>The psychrophilic lifestyle as revealed by the genome sequence of Colwellia psychrerythraea 34H through genomic and proteomic analyses.</title>
        <authorList>
            <person name="Methe B.A."/>
            <person name="Nelson K.E."/>
            <person name="Deming J.W."/>
            <person name="Momen B."/>
            <person name="Melamud E."/>
            <person name="Zhang X."/>
            <person name="Moult J."/>
            <person name="Madupu R."/>
            <person name="Nelson W.C."/>
            <person name="Dodson R.J."/>
            <person name="Brinkac L.M."/>
            <person name="Daugherty S.C."/>
            <person name="Durkin A.S."/>
            <person name="DeBoy R.T."/>
            <person name="Kolonay J.F."/>
            <person name="Sullivan S.A."/>
            <person name="Zhou L."/>
            <person name="Davidsen T.M."/>
            <person name="Wu M."/>
            <person name="Huston A.L."/>
            <person name="Lewis M."/>
            <person name="Weaver B."/>
            <person name="Weidman J.F."/>
            <person name="Khouri H."/>
            <person name="Utterback T.R."/>
            <person name="Feldblyum T.V."/>
            <person name="Fraser C.M."/>
        </authorList>
    </citation>
    <scope>NUCLEOTIDE SEQUENCE [LARGE SCALE GENOMIC DNA]</scope>
    <source>
        <strain evidence="2">34H</strain>
    </source>
</reference>
<organism evidence="2 3">
    <name type="scientific">Colwellia psychrerythraea (strain 34H / ATCC BAA-681)</name>
    <name type="common">Vibrio psychroerythus</name>
    <dbReference type="NCBI Taxonomy" id="167879"/>
    <lineage>
        <taxon>Bacteria</taxon>
        <taxon>Pseudomonadati</taxon>
        <taxon>Pseudomonadota</taxon>
        <taxon>Gammaproteobacteria</taxon>
        <taxon>Alteromonadales</taxon>
        <taxon>Colwelliaceae</taxon>
        <taxon>Colwellia</taxon>
    </lineage>
</organism>
<proteinExistence type="predicted"/>
<dbReference type="HOGENOM" id="CLU_084768_2_0_6"/>
<dbReference type="AlphaFoldDB" id="Q487V4"/>
<dbReference type="EMBL" id="CP000083">
    <property type="protein sequence ID" value="AAZ27870.1"/>
    <property type="molecule type" value="Genomic_DNA"/>
</dbReference>
<dbReference type="Proteomes" id="UP000000547">
    <property type="component" value="Chromosome"/>
</dbReference>
<name>Q487V4_COLP3</name>
<dbReference type="STRING" id="167879.CPS_0912"/>
<evidence type="ECO:0000313" key="2">
    <source>
        <dbReference type="EMBL" id="AAZ27870.1"/>
    </source>
</evidence>
<keyword evidence="1" id="KW-1133">Transmembrane helix</keyword>
<keyword evidence="1" id="KW-0472">Membrane</keyword>
<dbReference type="SUPFAM" id="SSF49503">
    <property type="entry name" value="Cupredoxins"/>
    <property type="match status" value="1"/>
</dbReference>
<dbReference type="InterPro" id="IPR008972">
    <property type="entry name" value="Cupredoxin"/>
</dbReference>
<protein>
    <recommendedName>
        <fullName evidence="4">Methylamine utilization protein</fullName>
    </recommendedName>
</protein>
<evidence type="ECO:0008006" key="4">
    <source>
        <dbReference type="Google" id="ProtNLM"/>
    </source>
</evidence>
<dbReference type="Gene3D" id="2.60.40.420">
    <property type="entry name" value="Cupredoxins - blue copper proteins"/>
    <property type="match status" value="1"/>
</dbReference>
<evidence type="ECO:0000256" key="1">
    <source>
        <dbReference type="SAM" id="Phobius"/>
    </source>
</evidence>
<keyword evidence="1" id="KW-0812">Transmembrane</keyword>